<dbReference type="OrthoDB" id="5275938at2759"/>
<evidence type="ECO:0000259" key="1">
    <source>
        <dbReference type="PROSITE" id="PS50097"/>
    </source>
</evidence>
<name>A0A139HJ53_9PEZI</name>
<dbReference type="AlphaFoldDB" id="A0A139HJ53"/>
<sequence length="327" mass="36345">MLIAMTNTDVIDIAPSGDVVLICAPSEKSDMPHRLRVSSAILSLASPVFKALLGPKFREGNTLASNGYVEVPLPDDAVEPMIVLLKVLHWSPDSMSLVPKIDEMFIIGAVTDKYDCISAISHSAHFWISSATLASVDAETAQLITLARIFRQDALFTQLCDKLIMQAVGNIAPPVAAKVVGLEALFLYVERERNRLRAGIMKVIEDRIGHEAGPYSCNASKECPYGGSRLNELVSRLNKKELWPAENLQKVSVEVSIQKLRAFSFEWLQNIKLCSDECHGPCWRSHAHQHASRVQNGVEMVMTTRNRFCLQCVRDGDMESRQKCKHT</sequence>
<organism evidence="2 3">
    <name type="scientific">Pseudocercospora eumusae</name>
    <dbReference type="NCBI Taxonomy" id="321146"/>
    <lineage>
        <taxon>Eukaryota</taxon>
        <taxon>Fungi</taxon>
        <taxon>Dikarya</taxon>
        <taxon>Ascomycota</taxon>
        <taxon>Pezizomycotina</taxon>
        <taxon>Dothideomycetes</taxon>
        <taxon>Dothideomycetidae</taxon>
        <taxon>Mycosphaerellales</taxon>
        <taxon>Mycosphaerellaceae</taxon>
        <taxon>Pseudocercospora</taxon>
    </lineage>
</organism>
<dbReference type="STRING" id="321146.A0A139HJ53"/>
<evidence type="ECO:0000313" key="2">
    <source>
        <dbReference type="EMBL" id="KXT02433.1"/>
    </source>
</evidence>
<dbReference type="PROSITE" id="PS50097">
    <property type="entry name" value="BTB"/>
    <property type="match status" value="1"/>
</dbReference>
<proteinExistence type="predicted"/>
<comment type="caution">
    <text evidence="2">The sequence shown here is derived from an EMBL/GenBank/DDBJ whole genome shotgun (WGS) entry which is preliminary data.</text>
</comment>
<dbReference type="InterPro" id="IPR011333">
    <property type="entry name" value="SKP1/BTB/POZ_sf"/>
</dbReference>
<protein>
    <recommendedName>
        <fullName evidence="1">BTB domain-containing protein</fullName>
    </recommendedName>
</protein>
<dbReference type="EMBL" id="LFZN01000042">
    <property type="protein sequence ID" value="KXT02433.1"/>
    <property type="molecule type" value="Genomic_DNA"/>
</dbReference>
<evidence type="ECO:0000313" key="3">
    <source>
        <dbReference type="Proteomes" id="UP000070133"/>
    </source>
</evidence>
<accession>A0A139HJ53</accession>
<dbReference type="Gene3D" id="3.30.710.10">
    <property type="entry name" value="Potassium Channel Kv1.1, Chain A"/>
    <property type="match status" value="1"/>
</dbReference>
<dbReference type="Proteomes" id="UP000070133">
    <property type="component" value="Unassembled WGS sequence"/>
</dbReference>
<reference evidence="2 3" key="1">
    <citation type="submission" date="2015-07" db="EMBL/GenBank/DDBJ databases">
        <title>Comparative genomics of the Sigatoka disease complex on banana suggests a link between parallel evolutionary changes in Pseudocercospora fijiensis and Pseudocercospora eumusae and increased virulence on the banana host.</title>
        <authorList>
            <person name="Chang T.-C."/>
            <person name="Salvucci A."/>
            <person name="Crous P.W."/>
            <person name="Stergiopoulos I."/>
        </authorList>
    </citation>
    <scope>NUCLEOTIDE SEQUENCE [LARGE SCALE GENOMIC DNA]</scope>
    <source>
        <strain evidence="2 3">CBS 114824</strain>
    </source>
</reference>
<feature type="domain" description="BTB" evidence="1">
    <location>
        <begin position="17"/>
        <end position="89"/>
    </location>
</feature>
<keyword evidence="3" id="KW-1185">Reference proteome</keyword>
<gene>
    <name evidence="2" type="ORF">AC578_7818</name>
</gene>
<dbReference type="InterPro" id="IPR000210">
    <property type="entry name" value="BTB/POZ_dom"/>
</dbReference>